<gene>
    <name evidence="1" type="ORF">HXM94_00535</name>
</gene>
<reference evidence="1" key="1">
    <citation type="submission" date="2020-04" db="EMBL/GenBank/DDBJ databases">
        <title>Deep metagenomics examines the oral microbiome during advanced dental caries in children, revealing novel taxa and co-occurrences with host molecules.</title>
        <authorList>
            <person name="Baker J.L."/>
            <person name="Morton J.T."/>
            <person name="Dinis M."/>
            <person name="Alvarez R."/>
            <person name="Tran N.C."/>
            <person name="Knight R."/>
            <person name="Edlund A."/>
        </authorList>
    </citation>
    <scope>NUCLEOTIDE SEQUENCE</scope>
    <source>
        <strain evidence="1">JCVI_23_bin.11</strain>
    </source>
</reference>
<comment type="caution">
    <text evidence="1">The sequence shown here is derived from an EMBL/GenBank/DDBJ whole genome shotgun (WGS) entry which is preliminary data.</text>
</comment>
<protein>
    <submittedName>
        <fullName evidence="1">Uncharacterized protein</fullName>
    </submittedName>
</protein>
<sequence length="454" mass="52752">MISNNNKTELFVIFKKYLLELSTDLINNSDEWKLFRFDYKTNSSKELLDSIEISFNDQFIFNLDKKTITISNNEEQYKTSPYYGSGVRLGWVYSGPQIFQGLLLSFSYLTNYSLLEFERKIIKTLEKLNFSETGEEMMSLLFYSDKDLLNLFPTLLIPDDQDHLTKRLKSESLIASYFNFDKNDDVAETAIDYFNTNSFNLDLLKNYDSKLNKITESMFSENSNSLISAIYSSFELSLLSETIKDDFFIKLELMKSGIVYYNDFLDKEFNYEKGSKINPYLINGFAFAGAVLGTKLPLKVWSVLIDKLVSDKKSINLKSINKIIFNTVNFVSKPFLDFFSQPENESIRCELLYNFVFGIAEAFYQLNGYQLQLITVFPFPHQAAKSNNVMIYPIIASKILKSSEIKLETVFYANNLMWNSFNSLSDGNYQMIKGLLKSNFFDYVDDEIIKLFER</sequence>
<organism evidence="1 2">
    <name type="scientific">Parvimonas micra</name>
    <dbReference type="NCBI Taxonomy" id="33033"/>
    <lineage>
        <taxon>Bacteria</taxon>
        <taxon>Bacillati</taxon>
        <taxon>Bacillota</taxon>
        <taxon>Tissierellia</taxon>
        <taxon>Tissierellales</taxon>
        <taxon>Peptoniphilaceae</taxon>
        <taxon>Parvimonas</taxon>
    </lineage>
</organism>
<dbReference type="AlphaFoldDB" id="A0A930H1Z4"/>
<evidence type="ECO:0000313" key="1">
    <source>
        <dbReference type="EMBL" id="MBF1306260.1"/>
    </source>
</evidence>
<dbReference type="Proteomes" id="UP000758611">
    <property type="component" value="Unassembled WGS sequence"/>
</dbReference>
<evidence type="ECO:0000313" key="2">
    <source>
        <dbReference type="Proteomes" id="UP000758611"/>
    </source>
</evidence>
<dbReference type="RefSeq" id="WP_278476709.1">
    <property type="nucleotide sequence ID" value="NZ_JABZRE010000001.1"/>
</dbReference>
<name>A0A930H1Z4_9FIRM</name>
<accession>A0A930H1Z4</accession>
<dbReference type="EMBL" id="JABZRE010000001">
    <property type="protein sequence ID" value="MBF1306260.1"/>
    <property type="molecule type" value="Genomic_DNA"/>
</dbReference>
<proteinExistence type="predicted"/>